<organism evidence="3 4">
    <name type="scientific">Triparma laevis f. inornata</name>
    <dbReference type="NCBI Taxonomy" id="1714386"/>
    <lineage>
        <taxon>Eukaryota</taxon>
        <taxon>Sar</taxon>
        <taxon>Stramenopiles</taxon>
        <taxon>Ochrophyta</taxon>
        <taxon>Bolidophyceae</taxon>
        <taxon>Parmales</taxon>
        <taxon>Triparmaceae</taxon>
        <taxon>Triparma</taxon>
    </lineage>
</organism>
<proteinExistence type="predicted"/>
<evidence type="ECO:0000256" key="1">
    <source>
        <dbReference type="SAM" id="MobiDB-lite"/>
    </source>
</evidence>
<keyword evidence="2" id="KW-0812">Transmembrane</keyword>
<feature type="region of interest" description="Disordered" evidence="1">
    <location>
        <begin position="1"/>
        <end position="42"/>
    </location>
</feature>
<evidence type="ECO:0000313" key="4">
    <source>
        <dbReference type="Proteomes" id="UP001162640"/>
    </source>
</evidence>
<evidence type="ECO:0000313" key="3">
    <source>
        <dbReference type="EMBL" id="GMH52249.1"/>
    </source>
</evidence>
<keyword evidence="2" id="KW-1133">Transmembrane helix</keyword>
<dbReference type="Proteomes" id="UP001162640">
    <property type="component" value="Unassembled WGS sequence"/>
</dbReference>
<name>A0A9W7DQB4_9STRA</name>
<keyword evidence="2" id="KW-0472">Membrane</keyword>
<gene>
    <name evidence="3" type="ORF">TL16_g01191</name>
</gene>
<feature type="compositionally biased region" description="Basic and acidic residues" evidence="1">
    <location>
        <begin position="1"/>
        <end position="31"/>
    </location>
</feature>
<protein>
    <submittedName>
        <fullName evidence="3">Uncharacterized protein</fullName>
    </submittedName>
</protein>
<sequence>MRINRDGAKGGDNKASLDKGFEKVGRGKSTDGSDQFKSPDIGTQKEHWKQLVQYFDNFEEVRNGYCEERSYEITTITMTWQFIISSLRSSITTMTMAIIILSLVLATMSNL</sequence>
<reference evidence="4" key="1">
    <citation type="journal article" date="2023" name="Commun. Biol.">
        <title>Genome analysis of Parmales, the sister group of diatoms, reveals the evolutionary specialization of diatoms from phago-mixotrophs to photoautotrophs.</title>
        <authorList>
            <person name="Ban H."/>
            <person name="Sato S."/>
            <person name="Yoshikawa S."/>
            <person name="Yamada K."/>
            <person name="Nakamura Y."/>
            <person name="Ichinomiya M."/>
            <person name="Sato N."/>
            <person name="Blanc-Mathieu R."/>
            <person name="Endo H."/>
            <person name="Kuwata A."/>
            <person name="Ogata H."/>
        </authorList>
    </citation>
    <scope>NUCLEOTIDE SEQUENCE [LARGE SCALE GENOMIC DNA]</scope>
</reference>
<dbReference type="AlphaFoldDB" id="A0A9W7DQB4"/>
<comment type="caution">
    <text evidence="3">The sequence shown here is derived from an EMBL/GenBank/DDBJ whole genome shotgun (WGS) entry which is preliminary data.</text>
</comment>
<evidence type="ECO:0000256" key="2">
    <source>
        <dbReference type="SAM" id="Phobius"/>
    </source>
</evidence>
<dbReference type="EMBL" id="BLQM01000026">
    <property type="protein sequence ID" value="GMH52249.1"/>
    <property type="molecule type" value="Genomic_DNA"/>
</dbReference>
<accession>A0A9W7DQB4</accession>
<feature type="transmembrane region" description="Helical" evidence="2">
    <location>
        <begin position="91"/>
        <end position="109"/>
    </location>
</feature>